<dbReference type="Gene3D" id="1.25.40.680">
    <property type="entry name" value="Type VII secretion system EssB, C-terminal-like domain"/>
    <property type="match status" value="1"/>
</dbReference>
<accession>A0A223AQA0</accession>
<evidence type="ECO:0000313" key="4">
    <source>
        <dbReference type="Proteomes" id="UP000214689"/>
    </source>
</evidence>
<evidence type="ECO:0000256" key="1">
    <source>
        <dbReference type="SAM" id="MobiDB-lite"/>
    </source>
</evidence>
<dbReference type="EMBL" id="CP016199">
    <property type="protein sequence ID" value="ASS37130.1"/>
    <property type="molecule type" value="Genomic_DNA"/>
</dbReference>
<sequence length="425" mass="47359">MKIRRKQKAAVAPAVNIEANSVEKNYAIRHLKTDYPVGEDRIKQLAISGRRFVPCEIMNEDDYYVFTYDTKGLITFDRVRGARLIDKYDFLINASDLEELADVYSFSLNPDNLMTDIGFRPCVIDRTFQINDNNFLAEYKALAGTILDETHTYEDFLKGGNDLFSQTEVLSKVLSADSVSSVVEALTEAAHKEQKHIDDNFVTVKKEDMARHKVLMPILCTVMVIALVLLGYEYFVKGRTNKKVLSATEQYFAEDYGSVGKTLKPLNEGRMSDSARYMAAVSAVRSSGLTAAQKDNILKAINRYKTNKDYLNYWVMIGREDYLAADDYAQKFGDNEHRVFALAQRRAQVSKDSSMSGSKKTATINKLDEDIKKLLEAIKEDKYGLANESGDSAAEAQASADASGSNAGSTSSSSNGSNDEPKLLN</sequence>
<dbReference type="Proteomes" id="UP000214689">
    <property type="component" value="Chromosome"/>
</dbReference>
<keyword evidence="2" id="KW-0472">Membrane</keyword>
<dbReference type="OrthoDB" id="4975281at2"/>
<dbReference type="InterPro" id="IPR042565">
    <property type="entry name" value="T7SS_EssB_C"/>
</dbReference>
<name>A0A223AQA0_9FIRM</name>
<protein>
    <recommendedName>
        <fullName evidence="5">Type VII secretion protein EssB</fullName>
    </recommendedName>
</protein>
<proteinExistence type="predicted"/>
<dbReference type="AlphaFoldDB" id="A0A223AQA0"/>
<dbReference type="InterPro" id="IPR018778">
    <property type="entry name" value="T7SS_EssB"/>
</dbReference>
<keyword evidence="4" id="KW-1185">Reference proteome</keyword>
<organism evidence="3 4">
    <name type="scientific">Mogibacterium pumilum</name>
    <dbReference type="NCBI Taxonomy" id="86332"/>
    <lineage>
        <taxon>Bacteria</taxon>
        <taxon>Bacillati</taxon>
        <taxon>Bacillota</taxon>
        <taxon>Clostridia</taxon>
        <taxon>Peptostreptococcales</taxon>
        <taxon>Anaerovoracaceae</taxon>
        <taxon>Mogibacterium</taxon>
    </lineage>
</organism>
<keyword evidence="2" id="KW-0812">Transmembrane</keyword>
<gene>
    <name evidence="3" type="ORF">AXF17_00675</name>
</gene>
<evidence type="ECO:0008006" key="5">
    <source>
        <dbReference type="Google" id="ProtNLM"/>
    </source>
</evidence>
<reference evidence="4" key="1">
    <citation type="submission" date="2016-05" db="EMBL/GenBank/DDBJ databases">
        <authorList>
            <person name="Holder M.E."/>
            <person name="Ajami N.J."/>
            <person name="Petrosino J.F."/>
        </authorList>
    </citation>
    <scope>NUCLEOTIDE SEQUENCE [LARGE SCALE GENOMIC DNA]</scope>
    <source>
        <strain evidence="4">ATCC 700696</strain>
    </source>
</reference>
<keyword evidence="2" id="KW-1133">Transmembrane helix</keyword>
<feature type="region of interest" description="Disordered" evidence="1">
    <location>
        <begin position="386"/>
        <end position="425"/>
    </location>
</feature>
<dbReference type="RefSeq" id="WP_094233350.1">
    <property type="nucleotide sequence ID" value="NZ_CP016199.1"/>
</dbReference>
<dbReference type="Pfam" id="PF10140">
    <property type="entry name" value="YukC"/>
    <property type="match status" value="1"/>
</dbReference>
<feature type="transmembrane region" description="Helical" evidence="2">
    <location>
        <begin position="214"/>
        <end position="235"/>
    </location>
</feature>
<evidence type="ECO:0000256" key="2">
    <source>
        <dbReference type="SAM" id="Phobius"/>
    </source>
</evidence>
<feature type="compositionally biased region" description="Low complexity" evidence="1">
    <location>
        <begin position="388"/>
        <end position="418"/>
    </location>
</feature>
<evidence type="ECO:0000313" key="3">
    <source>
        <dbReference type="EMBL" id="ASS37130.1"/>
    </source>
</evidence>
<dbReference type="Gene3D" id="1.10.510.10">
    <property type="entry name" value="Transferase(Phosphotransferase) domain 1"/>
    <property type="match status" value="1"/>
</dbReference>